<proteinExistence type="predicted"/>
<evidence type="ECO:0000256" key="1">
    <source>
        <dbReference type="SAM" id="MobiDB-lite"/>
    </source>
</evidence>
<dbReference type="Proteomes" id="UP000037510">
    <property type="component" value="Unassembled WGS sequence"/>
</dbReference>
<feature type="region of interest" description="Disordered" evidence="1">
    <location>
        <begin position="390"/>
        <end position="413"/>
    </location>
</feature>
<comment type="caution">
    <text evidence="2">The sequence shown here is derived from an EMBL/GenBank/DDBJ whole genome shotgun (WGS) entry which is preliminary data.</text>
</comment>
<feature type="region of interest" description="Disordered" evidence="1">
    <location>
        <begin position="1"/>
        <end position="26"/>
    </location>
</feature>
<dbReference type="AlphaFoldDB" id="A0A0L7KX12"/>
<feature type="compositionally biased region" description="Polar residues" evidence="1">
    <location>
        <begin position="13"/>
        <end position="26"/>
    </location>
</feature>
<organism evidence="2 3">
    <name type="scientific">Operophtera brumata</name>
    <name type="common">Winter moth</name>
    <name type="synonym">Phalaena brumata</name>
    <dbReference type="NCBI Taxonomy" id="104452"/>
    <lineage>
        <taxon>Eukaryota</taxon>
        <taxon>Metazoa</taxon>
        <taxon>Ecdysozoa</taxon>
        <taxon>Arthropoda</taxon>
        <taxon>Hexapoda</taxon>
        <taxon>Insecta</taxon>
        <taxon>Pterygota</taxon>
        <taxon>Neoptera</taxon>
        <taxon>Endopterygota</taxon>
        <taxon>Lepidoptera</taxon>
        <taxon>Glossata</taxon>
        <taxon>Ditrysia</taxon>
        <taxon>Geometroidea</taxon>
        <taxon>Geometridae</taxon>
        <taxon>Larentiinae</taxon>
        <taxon>Operophtera</taxon>
    </lineage>
</organism>
<accession>A0A0L7KX12</accession>
<evidence type="ECO:0000313" key="2">
    <source>
        <dbReference type="EMBL" id="KOB67594.1"/>
    </source>
</evidence>
<sequence>MSKEMSDSRQIPILSSLSGSDMTNTKKTVRVGSGMAGGSHSAPALCLTYFGRKKSRHDVSREPSVNSALEEAAFVDVESGSESDMEISSVVDASGSVALKKVGQKNEYGKRPSSSLFAPGHSDLDSDLESGGVAAAKVNTARRGRSKTSRTGLSRQEFLKSSSLDRGREKILQDRQHGVGRDVIDITTEVNDDIGVVKTGDPSALNAQDLRVWVGEGLATILDVALKSGNLKGEFVGRLNRSASLLREIVDALATRSEAEETQLLSAENSCLRFEVESCKAEVRATASVAAVAAIETQVAPNTLGNQSIVEELKRSLTNTFGQMLDARLAVIEERLLPAPIIRPPLRADAGKVAVIAAPPKSMPEPAIISNPKRGMRASQATPNSIIVPSLASVAGSTTHTETATSTVPQAET</sequence>
<reference evidence="2 3" key="1">
    <citation type="journal article" date="2015" name="Genome Biol. Evol.">
        <title>The genome of winter moth (Operophtera brumata) provides a genomic perspective on sexual dimorphism and phenology.</title>
        <authorList>
            <person name="Derks M.F."/>
            <person name="Smit S."/>
            <person name="Salis L."/>
            <person name="Schijlen E."/>
            <person name="Bossers A."/>
            <person name="Mateman C."/>
            <person name="Pijl A.S."/>
            <person name="de Ridder D."/>
            <person name="Groenen M.A."/>
            <person name="Visser M.E."/>
            <person name="Megens H.J."/>
        </authorList>
    </citation>
    <scope>NUCLEOTIDE SEQUENCE [LARGE SCALE GENOMIC DNA]</scope>
    <source>
        <strain evidence="2">WM2013NL</strain>
        <tissue evidence="2">Head and thorax</tissue>
    </source>
</reference>
<dbReference type="EMBL" id="JTDY01004919">
    <property type="protein sequence ID" value="KOB67594.1"/>
    <property type="molecule type" value="Genomic_DNA"/>
</dbReference>
<name>A0A0L7KX12_OPEBR</name>
<gene>
    <name evidence="2" type="ORF">OBRU01_19575</name>
</gene>
<feature type="region of interest" description="Disordered" evidence="1">
    <location>
        <begin position="104"/>
        <end position="123"/>
    </location>
</feature>
<keyword evidence="3" id="KW-1185">Reference proteome</keyword>
<protein>
    <submittedName>
        <fullName evidence="2">Gag-like protein</fullName>
    </submittedName>
</protein>
<feature type="compositionally biased region" description="Low complexity" evidence="1">
    <location>
        <begin position="398"/>
        <end position="407"/>
    </location>
</feature>
<evidence type="ECO:0000313" key="3">
    <source>
        <dbReference type="Proteomes" id="UP000037510"/>
    </source>
</evidence>